<feature type="transmembrane region" description="Helical" evidence="12">
    <location>
        <begin position="240"/>
        <end position="264"/>
    </location>
</feature>
<keyword evidence="4 12" id="KW-1003">Cell membrane</keyword>
<evidence type="ECO:0000256" key="13">
    <source>
        <dbReference type="RuleBase" id="RU000483"/>
    </source>
</evidence>
<comment type="similarity">
    <text evidence="2 12 13">Belongs to the ATPase A chain family.</text>
</comment>
<proteinExistence type="inferred from homology"/>
<dbReference type="PROSITE" id="PS00449">
    <property type="entry name" value="ATPASE_A"/>
    <property type="match status" value="1"/>
</dbReference>
<evidence type="ECO:0000256" key="5">
    <source>
        <dbReference type="ARBA" id="ARBA00022547"/>
    </source>
</evidence>
<dbReference type="InterPro" id="IPR023011">
    <property type="entry name" value="ATP_synth_F0_asu_AS"/>
</dbReference>
<evidence type="ECO:0000256" key="10">
    <source>
        <dbReference type="ARBA" id="ARBA00023136"/>
    </source>
</evidence>
<feature type="transmembrane region" description="Helical" evidence="12">
    <location>
        <begin position="145"/>
        <end position="162"/>
    </location>
</feature>
<reference evidence="14 15" key="1">
    <citation type="journal article" date="2014" name="Genome Announc.">
        <title>Comparative Genome Analysis of Two Isolates of the Fish Pathogen Piscirickettsia salmonis from Different Hosts Reveals Major Differences in Virulence-Associated Secretion Systems.</title>
        <authorList>
            <person name="Bohle H."/>
            <person name="Henriquez P."/>
            <person name="Grothusen H."/>
            <person name="Navas E."/>
            <person name="Sandoval A."/>
            <person name="Bustamante F."/>
            <person name="Bustos P."/>
            <person name="Mancilla M."/>
        </authorList>
    </citation>
    <scope>NUCLEOTIDE SEQUENCE [LARGE SCALE GENOMIC DNA]</scope>
    <source>
        <strain evidence="15">B1-32597</strain>
    </source>
</reference>
<keyword evidence="5 12" id="KW-0138">CF(0)</keyword>
<accession>A0A1L6TFR3</accession>
<keyword evidence="11 12" id="KW-0066">ATP synthesis</keyword>
<dbReference type="Pfam" id="PF00119">
    <property type="entry name" value="ATP-synt_A"/>
    <property type="match status" value="1"/>
</dbReference>
<keyword evidence="6 12" id="KW-0812">Transmembrane</keyword>
<dbReference type="CDD" id="cd00310">
    <property type="entry name" value="ATP-synt_Fo_a_6"/>
    <property type="match status" value="1"/>
</dbReference>
<gene>
    <name evidence="12" type="primary">atpB</name>
    <name evidence="14" type="ORF">KU39_11</name>
</gene>
<evidence type="ECO:0000256" key="6">
    <source>
        <dbReference type="ARBA" id="ARBA00022692"/>
    </source>
</evidence>
<evidence type="ECO:0000256" key="11">
    <source>
        <dbReference type="ARBA" id="ARBA00023310"/>
    </source>
</evidence>
<comment type="function">
    <text evidence="12 13">Key component of the proton channel; it plays a direct role in the translocation of protons across the membrane.</text>
</comment>
<evidence type="ECO:0000256" key="3">
    <source>
        <dbReference type="ARBA" id="ARBA00022448"/>
    </source>
</evidence>
<dbReference type="EMBL" id="CP012508">
    <property type="protein sequence ID" value="ALB21199.1"/>
    <property type="molecule type" value="Genomic_DNA"/>
</dbReference>
<sequence>MATASAITSTEYISHHLNYLSFDLKTMSFGEGSGFWVVHLDTLLMSVVLGLLFLLAFRWVAMRMVAGVPGRIQNFVEVIIEFIDNQVKTTYSGKSEIVAPLALTIFVWVFLMNLMDLIPVDIIPGLASLLGASHFRAVPTADVNLTFALSISVFLLSVGFAVRSKGVLGFIKELALNPFGKWLIPVNLVLELVTLFARPLSLSLRLFGNLYAGELVFILIAGLLLSHWSLQPVGWVVNWIWAMFHLLVITLQAFIFMILTVVYLNMADEKH</sequence>
<dbReference type="GO" id="GO:0046933">
    <property type="term" value="F:proton-transporting ATP synthase activity, rotational mechanism"/>
    <property type="evidence" value="ECO:0007669"/>
    <property type="project" value="UniProtKB-UniRule"/>
</dbReference>
<dbReference type="OrthoDB" id="9789241at2"/>
<feature type="transmembrane region" description="Helical" evidence="12">
    <location>
        <begin position="210"/>
        <end position="228"/>
    </location>
</feature>
<keyword evidence="3 12" id="KW-0813">Transport</keyword>
<dbReference type="GO" id="GO:0045259">
    <property type="term" value="C:proton-transporting ATP synthase complex"/>
    <property type="evidence" value="ECO:0007669"/>
    <property type="project" value="UniProtKB-KW"/>
</dbReference>
<dbReference type="SUPFAM" id="SSF81336">
    <property type="entry name" value="F1F0 ATP synthase subunit A"/>
    <property type="match status" value="1"/>
</dbReference>
<dbReference type="RefSeq" id="WP_017378484.1">
    <property type="nucleotide sequence ID" value="NZ_CP012508.1"/>
</dbReference>
<dbReference type="InterPro" id="IPR045082">
    <property type="entry name" value="ATP_syn_F0_a_bact/chloroplast"/>
</dbReference>
<organism evidence="14 15">
    <name type="scientific">Piscirickettsia salmonis</name>
    <dbReference type="NCBI Taxonomy" id="1238"/>
    <lineage>
        <taxon>Bacteria</taxon>
        <taxon>Pseudomonadati</taxon>
        <taxon>Pseudomonadota</taxon>
        <taxon>Gammaproteobacteria</taxon>
        <taxon>Thiotrichales</taxon>
        <taxon>Piscirickettsiaceae</taxon>
        <taxon>Piscirickettsia</taxon>
    </lineage>
</organism>
<evidence type="ECO:0000256" key="4">
    <source>
        <dbReference type="ARBA" id="ARBA00022475"/>
    </source>
</evidence>
<dbReference type="NCBIfam" id="NF004477">
    <property type="entry name" value="PRK05815.1-1"/>
    <property type="match status" value="1"/>
</dbReference>
<dbReference type="NCBIfam" id="TIGR01131">
    <property type="entry name" value="ATP_synt_6_or_A"/>
    <property type="match status" value="1"/>
</dbReference>
<dbReference type="PANTHER" id="PTHR42823:SF3">
    <property type="entry name" value="ATP SYNTHASE SUBUNIT A, CHLOROPLASTIC"/>
    <property type="match status" value="1"/>
</dbReference>
<dbReference type="Proteomes" id="UP000029558">
    <property type="component" value="Chromosome"/>
</dbReference>
<dbReference type="InterPro" id="IPR000568">
    <property type="entry name" value="ATP_synth_F0_asu"/>
</dbReference>
<protein>
    <recommendedName>
        <fullName evidence="12 13">ATP synthase subunit a</fullName>
    </recommendedName>
    <alternativeName>
        <fullName evidence="12">ATP synthase F0 sector subunit a</fullName>
    </alternativeName>
    <alternativeName>
        <fullName evidence="12">F-ATPase subunit 6</fullName>
    </alternativeName>
</protein>
<dbReference type="AlphaFoldDB" id="A0A1L6TFR3"/>
<evidence type="ECO:0000313" key="14">
    <source>
        <dbReference type="EMBL" id="ALB21199.1"/>
    </source>
</evidence>
<dbReference type="GO" id="GO:0042777">
    <property type="term" value="P:proton motive force-driven plasma membrane ATP synthesis"/>
    <property type="evidence" value="ECO:0007669"/>
    <property type="project" value="TreeGrafter"/>
</dbReference>
<evidence type="ECO:0000256" key="7">
    <source>
        <dbReference type="ARBA" id="ARBA00022781"/>
    </source>
</evidence>
<dbReference type="InterPro" id="IPR035908">
    <property type="entry name" value="F0_ATP_A_sf"/>
</dbReference>
<keyword evidence="8 12" id="KW-1133">Transmembrane helix</keyword>
<evidence type="ECO:0000256" key="9">
    <source>
        <dbReference type="ARBA" id="ARBA00023065"/>
    </source>
</evidence>
<keyword evidence="10 12" id="KW-0472">Membrane</keyword>
<evidence type="ECO:0000256" key="12">
    <source>
        <dbReference type="HAMAP-Rule" id="MF_01393"/>
    </source>
</evidence>
<dbReference type="GO" id="GO:0005886">
    <property type="term" value="C:plasma membrane"/>
    <property type="evidence" value="ECO:0007669"/>
    <property type="project" value="UniProtKB-SubCell"/>
</dbReference>
<dbReference type="PRINTS" id="PR00123">
    <property type="entry name" value="ATPASEA"/>
</dbReference>
<name>A0A1L6TFR3_PISSA</name>
<evidence type="ECO:0000313" key="15">
    <source>
        <dbReference type="Proteomes" id="UP000029558"/>
    </source>
</evidence>
<evidence type="ECO:0000256" key="2">
    <source>
        <dbReference type="ARBA" id="ARBA00006810"/>
    </source>
</evidence>
<comment type="subcellular location">
    <subcellularLocation>
        <location evidence="12 13">Cell membrane</location>
        <topology evidence="12 13">Multi-pass membrane protein</topology>
    </subcellularLocation>
    <subcellularLocation>
        <location evidence="1">Membrane</location>
        <topology evidence="1">Multi-pass membrane protein</topology>
    </subcellularLocation>
</comment>
<feature type="transmembrane region" description="Helical" evidence="12">
    <location>
        <begin position="97"/>
        <end position="115"/>
    </location>
</feature>
<evidence type="ECO:0000256" key="8">
    <source>
        <dbReference type="ARBA" id="ARBA00022989"/>
    </source>
</evidence>
<keyword evidence="7 12" id="KW-0375">Hydrogen ion transport</keyword>
<dbReference type="PANTHER" id="PTHR42823">
    <property type="entry name" value="ATP SYNTHASE SUBUNIT A, CHLOROPLASTIC"/>
    <property type="match status" value="1"/>
</dbReference>
<evidence type="ECO:0000256" key="1">
    <source>
        <dbReference type="ARBA" id="ARBA00004141"/>
    </source>
</evidence>
<keyword evidence="9 12" id="KW-0406">Ion transport</keyword>
<feature type="transmembrane region" description="Helical" evidence="12">
    <location>
        <begin position="34"/>
        <end position="57"/>
    </location>
</feature>
<dbReference type="HAMAP" id="MF_01393">
    <property type="entry name" value="ATP_synth_a_bact"/>
    <property type="match status" value="1"/>
</dbReference>
<dbReference type="FunFam" id="1.20.120.220:FF:000002">
    <property type="entry name" value="ATP synthase subunit a"/>
    <property type="match status" value="1"/>
</dbReference>
<dbReference type="Gene3D" id="1.20.120.220">
    <property type="entry name" value="ATP synthase, F0 complex, subunit A"/>
    <property type="match status" value="1"/>
</dbReference>